<protein>
    <submittedName>
        <fullName evidence="2">Uncharacterized protein</fullName>
    </submittedName>
</protein>
<dbReference type="Proteomes" id="UP001145742">
    <property type="component" value="Unassembled WGS sequence"/>
</dbReference>
<reference evidence="2" key="1">
    <citation type="submission" date="2019-10" db="EMBL/GenBank/DDBJ databases">
        <authorList>
            <person name="Soares A.E.R."/>
            <person name="Aleixo A."/>
            <person name="Schneider P."/>
            <person name="Miyaki C.Y."/>
            <person name="Schneider M.P."/>
            <person name="Mello C."/>
            <person name="Vasconcelos A.T.R."/>
        </authorList>
    </citation>
    <scope>NUCLEOTIDE SEQUENCE</scope>
    <source>
        <tissue evidence="2">Muscle</tissue>
    </source>
</reference>
<evidence type="ECO:0000256" key="1">
    <source>
        <dbReference type="SAM" id="MobiDB-lite"/>
    </source>
</evidence>
<organism evidence="2 3">
    <name type="scientific">Willisornis vidua</name>
    <name type="common">Xingu scale-backed antbird</name>
    <dbReference type="NCBI Taxonomy" id="1566151"/>
    <lineage>
        <taxon>Eukaryota</taxon>
        <taxon>Metazoa</taxon>
        <taxon>Chordata</taxon>
        <taxon>Craniata</taxon>
        <taxon>Vertebrata</taxon>
        <taxon>Euteleostomi</taxon>
        <taxon>Archelosauria</taxon>
        <taxon>Archosauria</taxon>
        <taxon>Dinosauria</taxon>
        <taxon>Saurischia</taxon>
        <taxon>Theropoda</taxon>
        <taxon>Coelurosauria</taxon>
        <taxon>Aves</taxon>
        <taxon>Neognathae</taxon>
        <taxon>Neoaves</taxon>
        <taxon>Telluraves</taxon>
        <taxon>Australaves</taxon>
        <taxon>Passeriformes</taxon>
        <taxon>Thamnophilidae</taxon>
        <taxon>Willisornis</taxon>
    </lineage>
</organism>
<dbReference type="EMBL" id="WHWB01034370">
    <property type="protein sequence ID" value="KAJ7410984.1"/>
    <property type="molecule type" value="Genomic_DNA"/>
</dbReference>
<feature type="region of interest" description="Disordered" evidence="1">
    <location>
        <begin position="116"/>
        <end position="138"/>
    </location>
</feature>
<proteinExistence type="predicted"/>
<name>A0ABQ9D2J3_9PASS</name>
<accession>A0ABQ9D2J3</accession>
<keyword evidence="3" id="KW-1185">Reference proteome</keyword>
<comment type="caution">
    <text evidence="2">The sequence shown here is derived from an EMBL/GenBank/DDBJ whole genome shotgun (WGS) entry which is preliminary data.</text>
</comment>
<evidence type="ECO:0000313" key="3">
    <source>
        <dbReference type="Proteomes" id="UP001145742"/>
    </source>
</evidence>
<feature type="region of interest" description="Disordered" evidence="1">
    <location>
        <begin position="32"/>
        <end position="71"/>
    </location>
</feature>
<sequence>MSLEVVKTLKENCSMYLEDLYTDCSKFQEQEGKKQERAVRKFETNGPADTKVRKEGWGRDATGSGTDIPLQPMVQTMDLGILWGHKLGQSVPEGLYPMERASAGAVLELQFVEKTPGGEVHGGLSPMSEMPHQSRERV</sequence>
<evidence type="ECO:0000313" key="2">
    <source>
        <dbReference type="EMBL" id="KAJ7410984.1"/>
    </source>
</evidence>
<gene>
    <name evidence="2" type="ORF">WISP_105207</name>
</gene>
<feature type="compositionally biased region" description="Basic and acidic residues" evidence="1">
    <location>
        <begin position="32"/>
        <end position="43"/>
    </location>
</feature>